<organism evidence="3 4">
    <name type="scientific">Ruminococcus albus SY3</name>
    <dbReference type="NCBI Taxonomy" id="1341156"/>
    <lineage>
        <taxon>Bacteria</taxon>
        <taxon>Bacillati</taxon>
        <taxon>Bacillota</taxon>
        <taxon>Clostridia</taxon>
        <taxon>Eubacteriales</taxon>
        <taxon>Oscillospiraceae</taxon>
        <taxon>Ruminococcus</taxon>
    </lineage>
</organism>
<evidence type="ECO:0000256" key="1">
    <source>
        <dbReference type="SAM" id="MobiDB-lite"/>
    </source>
</evidence>
<dbReference type="Gene3D" id="2.60.60.30">
    <property type="entry name" value="sav2460 like domains"/>
    <property type="match status" value="1"/>
</dbReference>
<dbReference type="Pfam" id="PF02342">
    <property type="entry name" value="TerD"/>
    <property type="match status" value="1"/>
</dbReference>
<feature type="region of interest" description="Disordered" evidence="1">
    <location>
        <begin position="92"/>
        <end position="336"/>
    </location>
</feature>
<dbReference type="AlphaFoldDB" id="A0A011UFQ5"/>
<keyword evidence="4" id="KW-1185">Reference proteome</keyword>
<feature type="compositionally biased region" description="Basic and acidic residues" evidence="1">
    <location>
        <begin position="326"/>
        <end position="336"/>
    </location>
</feature>
<feature type="compositionally biased region" description="Low complexity" evidence="1">
    <location>
        <begin position="108"/>
        <end position="253"/>
    </location>
</feature>
<feature type="domain" description="TerD" evidence="2">
    <location>
        <begin position="334"/>
        <end position="514"/>
    </location>
</feature>
<dbReference type="PATRIC" id="fig|1341156.4.peg.1634"/>
<name>A0A011UFQ5_RUMAL</name>
<gene>
    <name evidence="3" type="ORF">RASY3_06105</name>
</gene>
<dbReference type="OrthoDB" id="4123258at2"/>
<accession>A0A011UFQ5</accession>
<dbReference type="RefSeq" id="WP_051506352.1">
    <property type="nucleotide sequence ID" value="NZ_JEOB01000002.1"/>
</dbReference>
<evidence type="ECO:0000313" key="3">
    <source>
        <dbReference type="EMBL" id="EXM39464.1"/>
    </source>
</evidence>
<protein>
    <submittedName>
        <fullName evidence="3">Stress protein</fullName>
    </submittedName>
</protein>
<dbReference type="InterPro" id="IPR003325">
    <property type="entry name" value="TerD"/>
</dbReference>
<dbReference type="EMBL" id="JEOB01000002">
    <property type="protein sequence ID" value="EXM39464.1"/>
    <property type="molecule type" value="Genomic_DNA"/>
</dbReference>
<evidence type="ECO:0000313" key="4">
    <source>
        <dbReference type="Proteomes" id="UP000021369"/>
    </source>
</evidence>
<feature type="compositionally biased region" description="Low complexity" evidence="1">
    <location>
        <begin position="264"/>
        <end position="282"/>
    </location>
</feature>
<dbReference type="PANTHER" id="PTHR32097:SF17">
    <property type="entry name" value="CAMP-BINDING PROTEIN 1-RELATED"/>
    <property type="match status" value="1"/>
</dbReference>
<comment type="caution">
    <text evidence="3">The sequence shown here is derived from an EMBL/GenBank/DDBJ whole genome shotgun (WGS) entry which is preliminary data.</text>
</comment>
<reference evidence="3 4" key="1">
    <citation type="submission" date="2013-06" db="EMBL/GenBank/DDBJ databases">
        <title>Rumen cellulosomics: divergent fiber-degrading strategies revealed by comparative genome-wide analysis of six Ruminococcal strains.</title>
        <authorList>
            <person name="Dassa B."/>
            <person name="Borovok I."/>
            <person name="Lamed R."/>
            <person name="Flint H."/>
            <person name="Yeoman C.J."/>
            <person name="White B."/>
            <person name="Bayer E.A."/>
        </authorList>
    </citation>
    <scope>NUCLEOTIDE SEQUENCE [LARGE SCALE GENOMIC DNA]</scope>
    <source>
        <strain evidence="3 4">SY3</strain>
    </source>
</reference>
<evidence type="ECO:0000259" key="2">
    <source>
        <dbReference type="Pfam" id="PF02342"/>
    </source>
</evidence>
<feature type="compositionally biased region" description="Low complexity" evidence="1">
    <location>
        <begin position="306"/>
        <end position="321"/>
    </location>
</feature>
<dbReference type="CDD" id="cd06974">
    <property type="entry name" value="TerD_like"/>
    <property type="match status" value="1"/>
</dbReference>
<dbReference type="InterPro" id="IPR051324">
    <property type="entry name" value="Stress/Tellurium_Resist"/>
</dbReference>
<proteinExistence type="predicted"/>
<feature type="compositionally biased region" description="Polar residues" evidence="1">
    <location>
        <begin position="293"/>
        <end position="305"/>
    </location>
</feature>
<dbReference type="PANTHER" id="PTHR32097">
    <property type="entry name" value="CAMP-BINDING PROTEIN 1-RELATED"/>
    <property type="match status" value="1"/>
</dbReference>
<sequence>MSLLVPMITRGALGRNDLLNNYGTTNFVQPPINDLTGLMNRGAMMGGMPGMGMPGMGMGGGIVNPSSVGGFVTGAAVGAVAMSAMQNGGLNGVNSIDHPNGGMNRNMNQPQNGYQNNGYNNQPQNGYQNNGYNNQPQNGYQNNGYNNQPQNGYQNNGYNNQPQNGYQNNGYNNQPQNGYQNNGYNNQPQNGYQNNGYNNQPQNGYPNNGYNNQPQNGYQNNGYNNQPQNGYQNNGYNNQPQNGYQNNGYNNQPSGDPLDAIFAQPQQPVRNQPQPPQQNQQQGAWEPVRNTPRAGQTNFGVQQPVNTANASYASNPANNRPNVKRNRVEPTGDRLAKGQKYSIKDRDGRPVEQLKICLGWDVKDGRVELDASAFMLCDNGKVPGDEWFIFYGQPDSPDNGLHYKIFKDDPNSPDDAAIIMDLTRVDARVTKIALAVTIYEAAAHSLNFGMVQNLYARILDSRTNREIASFKMDDCYSSVTAMVLGELYRYKGEWKFNAVGAGKNLDLAAFCGMYGVALE</sequence>
<dbReference type="Proteomes" id="UP000021369">
    <property type="component" value="Unassembled WGS sequence"/>
</dbReference>